<dbReference type="EMBL" id="JBFNXR010000054">
    <property type="protein sequence ID" value="MEW9857050.1"/>
    <property type="molecule type" value="Genomic_DNA"/>
</dbReference>
<dbReference type="Pfam" id="PF01370">
    <property type="entry name" value="Epimerase"/>
    <property type="match status" value="1"/>
</dbReference>
<dbReference type="RefSeq" id="WP_367775533.1">
    <property type="nucleotide sequence ID" value="NZ_JBFNXR010000054.1"/>
</dbReference>
<dbReference type="Proteomes" id="UP001556118">
    <property type="component" value="Unassembled WGS sequence"/>
</dbReference>
<dbReference type="PANTHER" id="PTHR43245">
    <property type="entry name" value="BIFUNCTIONAL POLYMYXIN RESISTANCE PROTEIN ARNA"/>
    <property type="match status" value="1"/>
</dbReference>
<dbReference type="InterPro" id="IPR036291">
    <property type="entry name" value="NAD(P)-bd_dom_sf"/>
</dbReference>
<dbReference type="Gene3D" id="3.40.50.720">
    <property type="entry name" value="NAD(P)-binding Rossmann-like Domain"/>
    <property type="match status" value="1"/>
</dbReference>
<reference evidence="3 4" key="1">
    <citation type="submission" date="2024-06" db="EMBL/GenBank/DDBJ databases">
        <title>Novosphingobium rhizovicinus M1R2S20.</title>
        <authorList>
            <person name="Sun J.-Q."/>
        </authorList>
    </citation>
    <scope>NUCLEOTIDE SEQUENCE [LARGE SCALE GENOMIC DNA]</scope>
    <source>
        <strain evidence="3 4">M1R2S20</strain>
    </source>
</reference>
<evidence type="ECO:0000313" key="4">
    <source>
        <dbReference type="Proteomes" id="UP001556118"/>
    </source>
</evidence>
<proteinExistence type="predicted"/>
<accession>A0ABV3RGB1</accession>
<dbReference type="InterPro" id="IPR050177">
    <property type="entry name" value="Lipid_A_modif_metabolic_enz"/>
</dbReference>
<organism evidence="3 4">
    <name type="scientific">Novosphingobium rhizovicinum</name>
    <dbReference type="NCBI Taxonomy" id="3228928"/>
    <lineage>
        <taxon>Bacteria</taxon>
        <taxon>Pseudomonadati</taxon>
        <taxon>Pseudomonadota</taxon>
        <taxon>Alphaproteobacteria</taxon>
        <taxon>Sphingomonadales</taxon>
        <taxon>Sphingomonadaceae</taxon>
        <taxon>Novosphingobium</taxon>
    </lineage>
</organism>
<feature type="compositionally biased region" description="Pro residues" evidence="1">
    <location>
        <begin position="306"/>
        <end position="315"/>
    </location>
</feature>
<name>A0ABV3RGB1_9SPHN</name>
<dbReference type="SUPFAM" id="SSF51735">
    <property type="entry name" value="NAD(P)-binding Rossmann-fold domains"/>
    <property type="match status" value="1"/>
</dbReference>
<keyword evidence="4" id="KW-1185">Reference proteome</keyword>
<comment type="caution">
    <text evidence="3">The sequence shown here is derived from an EMBL/GenBank/DDBJ whole genome shotgun (WGS) entry which is preliminary data.</text>
</comment>
<evidence type="ECO:0000313" key="3">
    <source>
        <dbReference type="EMBL" id="MEW9857050.1"/>
    </source>
</evidence>
<evidence type="ECO:0000256" key="1">
    <source>
        <dbReference type="SAM" id="MobiDB-lite"/>
    </source>
</evidence>
<dbReference type="InterPro" id="IPR001509">
    <property type="entry name" value="Epimerase_deHydtase"/>
</dbReference>
<protein>
    <submittedName>
        <fullName evidence="3">NAD-dependent epimerase/dehydratase family protein</fullName>
    </submittedName>
</protein>
<sequence length="315" mass="33641">MRLWSEDMRIALTGGGGYIGRHLVERLASTGHILRLLSRRPVAPAHPRIETAQFDLDAEIPDDALRGCDVLVHLAASIPADHDDPASAEYCWRLNAFGTLRLAEAAARSGVRHLVQTTSGNAYSPGKGAARREDDPLMPVSRGFYLGSKLLQEIYAREVCMRKGVALSTLRLSSVYGGIGALGLVASLIERFSSGEPVHLDNGGLFGADFVHVEDVAHAILLVISSGATGVFNVGSGERTTVLDLARSVARLCNAPEELIMIAPASADPDSGFAPLDCSRMRALGYRPRTLRDGLGQIVGSDDPKPPSPVRYPSP</sequence>
<feature type="domain" description="NAD-dependent epimerase/dehydratase" evidence="2">
    <location>
        <begin position="10"/>
        <end position="235"/>
    </location>
</feature>
<feature type="region of interest" description="Disordered" evidence="1">
    <location>
        <begin position="293"/>
        <end position="315"/>
    </location>
</feature>
<gene>
    <name evidence="3" type="ORF">ABUH87_18145</name>
</gene>
<evidence type="ECO:0000259" key="2">
    <source>
        <dbReference type="Pfam" id="PF01370"/>
    </source>
</evidence>